<dbReference type="RefSeq" id="WP_275276935.1">
    <property type="nucleotide sequence ID" value="NZ_CP119108.1"/>
</dbReference>
<gene>
    <name evidence="1" type="ORF">PU630_10030</name>
</gene>
<name>A0ABY8BWU4_9MICO</name>
<evidence type="ECO:0008006" key="3">
    <source>
        <dbReference type="Google" id="ProtNLM"/>
    </source>
</evidence>
<dbReference type="Proteomes" id="UP001214553">
    <property type="component" value="Chromosome"/>
</dbReference>
<reference evidence="1 2" key="1">
    <citation type="submission" date="2023-03" db="EMBL/GenBank/DDBJ databases">
        <title>Genome sequence of Microbacterium sp. KACC 23027.</title>
        <authorList>
            <person name="Kim S."/>
            <person name="Heo J."/>
            <person name="Kwon S.-W."/>
        </authorList>
    </citation>
    <scope>NUCLEOTIDE SEQUENCE [LARGE SCALE GENOMIC DNA]</scope>
    <source>
        <strain evidence="1 2">KACC 23027</strain>
    </source>
</reference>
<sequence length="303" mass="32366">MKTRTVIALTATAAVVVAGAAVAGWWMLRPPSLQDTAEQYLHALETGDADTLDSMMEGASLSADERARIGDAFQGASAHITHARIETIRDDGSVRATARLAGDEVTVGFLLARHGRDYRLNGDFLGTLTVTPTLGDAVRVGRATTPAGEPVMLLPAEYQITPLPDDLLSGRSHVAVTNATPVTAKLQVSFAAGATDRAQQQLATYEDRCAASTAVVPAHCGLRVPWAADLRTLERLDFRIDRRPAVRLARDGSTFAATGGRITATARGEAWDGASRTITYRTDDWALRGRIVFDGTTMSLHVD</sequence>
<evidence type="ECO:0000313" key="1">
    <source>
        <dbReference type="EMBL" id="WEG07597.1"/>
    </source>
</evidence>
<accession>A0ABY8BWU4</accession>
<protein>
    <recommendedName>
        <fullName evidence="3">DUF4440 domain-containing protein</fullName>
    </recommendedName>
</protein>
<evidence type="ECO:0000313" key="2">
    <source>
        <dbReference type="Proteomes" id="UP001214553"/>
    </source>
</evidence>
<dbReference type="EMBL" id="CP119108">
    <property type="protein sequence ID" value="WEG07597.1"/>
    <property type="molecule type" value="Genomic_DNA"/>
</dbReference>
<proteinExistence type="predicted"/>
<keyword evidence="2" id="KW-1185">Reference proteome</keyword>
<organism evidence="1 2">
    <name type="scientific">Microbacterium horticulturae</name>
    <dbReference type="NCBI Taxonomy" id="3028316"/>
    <lineage>
        <taxon>Bacteria</taxon>
        <taxon>Bacillati</taxon>
        <taxon>Actinomycetota</taxon>
        <taxon>Actinomycetes</taxon>
        <taxon>Micrococcales</taxon>
        <taxon>Microbacteriaceae</taxon>
        <taxon>Microbacterium</taxon>
    </lineage>
</organism>